<sequence length="115" mass="13921">MFSFAGVDNCERIVYKNVFKLLKENLDQNKGIVPRWHSLVLIKNKKVRLFPIPFYYLIIIIIKCRQCIFASNQLLIFYFVHFYKIQFLQQFIIQNHLQVFQYTCCVYMKVNQIDA</sequence>
<reference evidence="1" key="1">
    <citation type="submission" date="2021-01" db="EMBL/GenBank/DDBJ databases">
        <authorList>
            <consortium name="Genoscope - CEA"/>
            <person name="William W."/>
        </authorList>
    </citation>
    <scope>NUCLEOTIDE SEQUENCE</scope>
</reference>
<proteinExistence type="predicted"/>
<evidence type="ECO:0000313" key="2">
    <source>
        <dbReference type="Proteomes" id="UP000683925"/>
    </source>
</evidence>
<evidence type="ECO:0000313" key="1">
    <source>
        <dbReference type="EMBL" id="CAD8205506.1"/>
    </source>
</evidence>
<dbReference type="Proteomes" id="UP000683925">
    <property type="component" value="Unassembled WGS sequence"/>
</dbReference>
<organism evidence="1 2">
    <name type="scientific">Paramecium octaurelia</name>
    <dbReference type="NCBI Taxonomy" id="43137"/>
    <lineage>
        <taxon>Eukaryota</taxon>
        <taxon>Sar</taxon>
        <taxon>Alveolata</taxon>
        <taxon>Ciliophora</taxon>
        <taxon>Intramacronucleata</taxon>
        <taxon>Oligohymenophorea</taxon>
        <taxon>Peniculida</taxon>
        <taxon>Parameciidae</taxon>
        <taxon>Paramecium</taxon>
    </lineage>
</organism>
<comment type="caution">
    <text evidence="1">The sequence shown here is derived from an EMBL/GenBank/DDBJ whole genome shotgun (WGS) entry which is preliminary data.</text>
</comment>
<name>A0A8S1XVA5_PAROT</name>
<gene>
    <name evidence="1" type="ORF">POCTA_138.1.T1350166</name>
</gene>
<protein>
    <submittedName>
        <fullName evidence="1">Uncharacterized protein</fullName>
    </submittedName>
</protein>
<accession>A0A8S1XVA5</accession>
<dbReference type="AlphaFoldDB" id="A0A8S1XVA5"/>
<dbReference type="EMBL" id="CAJJDP010000136">
    <property type="protein sequence ID" value="CAD8205506.1"/>
    <property type="molecule type" value="Genomic_DNA"/>
</dbReference>
<keyword evidence="2" id="KW-1185">Reference proteome</keyword>